<dbReference type="EMBL" id="CAJOBJ010000013">
    <property type="protein sequence ID" value="CAF3782890.1"/>
    <property type="molecule type" value="Genomic_DNA"/>
</dbReference>
<evidence type="ECO:0000256" key="4">
    <source>
        <dbReference type="ARBA" id="ARBA00022989"/>
    </source>
</evidence>
<evidence type="ECO:0000313" key="14">
    <source>
        <dbReference type="EMBL" id="CAF3746984.1"/>
    </source>
</evidence>
<dbReference type="Gene3D" id="1.20.1070.10">
    <property type="entry name" value="Rhodopsin 7-helix transmembrane proteins"/>
    <property type="match status" value="1"/>
</dbReference>
<evidence type="ECO:0000313" key="16">
    <source>
        <dbReference type="EMBL" id="CAF4490047.1"/>
    </source>
</evidence>
<dbReference type="Proteomes" id="UP000681720">
    <property type="component" value="Unassembled WGS sequence"/>
</dbReference>
<dbReference type="EMBL" id="CAJNOV010007139">
    <property type="protein sequence ID" value="CAF1270693.1"/>
    <property type="molecule type" value="Genomic_DNA"/>
</dbReference>
<dbReference type="GO" id="GO:0045202">
    <property type="term" value="C:synapse"/>
    <property type="evidence" value="ECO:0007669"/>
    <property type="project" value="GOC"/>
</dbReference>
<keyword evidence="7" id="KW-0675">Receptor</keyword>
<feature type="transmembrane region" description="Helical" evidence="9">
    <location>
        <begin position="265"/>
        <end position="282"/>
    </location>
</feature>
<comment type="caution">
    <text evidence="11">The sequence shown here is derived from an EMBL/GenBank/DDBJ whole genome shotgun (WGS) entry which is preliminary data.</text>
</comment>
<feature type="transmembrane region" description="Helical" evidence="9">
    <location>
        <begin position="120"/>
        <end position="143"/>
    </location>
</feature>
<evidence type="ECO:0000256" key="5">
    <source>
        <dbReference type="ARBA" id="ARBA00023040"/>
    </source>
</evidence>
<dbReference type="GO" id="GO:0030425">
    <property type="term" value="C:dendrite"/>
    <property type="evidence" value="ECO:0007669"/>
    <property type="project" value="TreeGrafter"/>
</dbReference>
<keyword evidence="8" id="KW-0807">Transducer</keyword>
<accession>A0A815B9R3</accession>
<dbReference type="PANTHER" id="PTHR24247">
    <property type="entry name" value="5-HYDROXYTRYPTAMINE RECEPTOR"/>
    <property type="match status" value="1"/>
</dbReference>
<dbReference type="EMBL" id="CAJNOW010016148">
    <property type="protein sequence ID" value="CAF1648038.1"/>
    <property type="molecule type" value="Genomic_DNA"/>
</dbReference>
<feature type="transmembrane region" description="Helical" evidence="9">
    <location>
        <begin position="47"/>
        <end position="66"/>
    </location>
</feature>
<dbReference type="PRINTS" id="PR00237">
    <property type="entry name" value="GPCRRHODOPSN"/>
</dbReference>
<dbReference type="SUPFAM" id="SSF81321">
    <property type="entry name" value="Family A G protein-coupled receptor-like"/>
    <property type="match status" value="1"/>
</dbReference>
<feature type="transmembrane region" description="Helical" evidence="9">
    <location>
        <begin position="184"/>
        <end position="205"/>
    </location>
</feature>
<evidence type="ECO:0000313" key="11">
    <source>
        <dbReference type="EMBL" id="CAF1270693.1"/>
    </source>
</evidence>
<dbReference type="PANTHER" id="PTHR24247:SF202">
    <property type="entry name" value="5-HYDROXYTRYPTAMINE RECEPTOR 1"/>
    <property type="match status" value="1"/>
</dbReference>
<evidence type="ECO:0000256" key="2">
    <source>
        <dbReference type="ARBA" id="ARBA00022475"/>
    </source>
</evidence>
<evidence type="ECO:0000256" key="9">
    <source>
        <dbReference type="SAM" id="Phobius"/>
    </source>
</evidence>
<protein>
    <recommendedName>
        <fullName evidence="10">G-protein coupled receptors family 1 profile domain-containing protein</fullName>
    </recommendedName>
</protein>
<evidence type="ECO:0000256" key="8">
    <source>
        <dbReference type="ARBA" id="ARBA00023224"/>
    </source>
</evidence>
<dbReference type="Proteomes" id="UP000663855">
    <property type="component" value="Unassembled WGS sequence"/>
</dbReference>
<dbReference type="PROSITE" id="PS50262">
    <property type="entry name" value="G_PROTEIN_RECEP_F1_2"/>
    <property type="match status" value="1"/>
</dbReference>
<keyword evidence="5" id="KW-0297">G-protein coupled receptor</keyword>
<proteinExistence type="predicted"/>
<evidence type="ECO:0000313" key="17">
    <source>
        <dbReference type="Proteomes" id="UP000663855"/>
    </source>
</evidence>
<dbReference type="AlphaFoldDB" id="A0A815B9R3"/>
<dbReference type="GO" id="GO:0007187">
    <property type="term" value="P:G protein-coupled receptor signaling pathway, coupled to cyclic nucleotide second messenger"/>
    <property type="evidence" value="ECO:0007669"/>
    <property type="project" value="TreeGrafter"/>
</dbReference>
<dbReference type="GO" id="GO:0030594">
    <property type="term" value="F:neurotransmitter receptor activity"/>
    <property type="evidence" value="ECO:0007669"/>
    <property type="project" value="TreeGrafter"/>
</dbReference>
<keyword evidence="6 9" id="KW-0472">Membrane</keyword>
<dbReference type="CDD" id="cd00637">
    <property type="entry name" value="7tm_classA_rhodopsin-like"/>
    <property type="match status" value="1"/>
</dbReference>
<evidence type="ECO:0000313" key="15">
    <source>
        <dbReference type="EMBL" id="CAF3782890.1"/>
    </source>
</evidence>
<sequence>MITEYVDLTSTPEKLGLLVFIFAIVMGNICAFVTFCVRGDKKYWSNMLILGMAFIDLFIGSFVLPLRYLNTYGNPLTLKLCTALRIGESCALAAVVYAIFIMIYARLYNLKRPSVVIHRHYLLILLLSSWIVFFLFYGIPFMIDYSNYSLSITSTKTINVTSCCTTYTTSIYHSPWMAYIEIGIIYSIPLMFISIGLIYLLHCICQPRPKRLGPTERKIYLEEQKTTWHVFLLGITFIFLWVPWMSVRILIIFYNTYTIQLVLQITYYILLLKSVLFPIVYASTNASFRGSFALYKHQRITFAVRVSAIDDQHEYSPKSRRGY</sequence>
<dbReference type="OrthoDB" id="10033017at2759"/>
<evidence type="ECO:0000256" key="1">
    <source>
        <dbReference type="ARBA" id="ARBA00004651"/>
    </source>
</evidence>
<feature type="domain" description="G-protein coupled receptors family 1 profile" evidence="10">
    <location>
        <begin position="27"/>
        <end position="281"/>
    </location>
</feature>
<dbReference type="EMBL" id="CAJOBI010079025">
    <property type="protein sequence ID" value="CAF4490047.1"/>
    <property type="molecule type" value="Genomic_DNA"/>
</dbReference>
<dbReference type="InterPro" id="IPR017452">
    <property type="entry name" value="GPCR_Rhodpsn_7TM"/>
</dbReference>
<dbReference type="GO" id="GO:0004993">
    <property type="term" value="F:G protein-coupled serotonin receptor activity"/>
    <property type="evidence" value="ECO:0007669"/>
    <property type="project" value="TreeGrafter"/>
</dbReference>
<dbReference type="GO" id="GO:0007268">
    <property type="term" value="P:chemical synaptic transmission"/>
    <property type="evidence" value="ECO:0007669"/>
    <property type="project" value="TreeGrafter"/>
</dbReference>
<evidence type="ECO:0000313" key="12">
    <source>
        <dbReference type="EMBL" id="CAF1648038.1"/>
    </source>
</evidence>
<dbReference type="Proteomes" id="UP000663824">
    <property type="component" value="Unassembled WGS sequence"/>
</dbReference>
<dbReference type="Proteomes" id="UP000663834">
    <property type="component" value="Unassembled WGS sequence"/>
</dbReference>
<dbReference type="InterPro" id="IPR000276">
    <property type="entry name" value="GPCR_Rhodpsn"/>
</dbReference>
<evidence type="ECO:0000256" key="3">
    <source>
        <dbReference type="ARBA" id="ARBA00022692"/>
    </source>
</evidence>
<keyword evidence="3 9" id="KW-0812">Transmembrane</keyword>
<comment type="subcellular location">
    <subcellularLocation>
        <location evidence="1">Cell membrane</location>
        <topology evidence="1">Multi-pass membrane protein</topology>
    </subcellularLocation>
</comment>
<evidence type="ECO:0000259" key="10">
    <source>
        <dbReference type="PROSITE" id="PS50262"/>
    </source>
</evidence>
<dbReference type="Proteomes" id="UP000676336">
    <property type="component" value="Unassembled WGS sequence"/>
</dbReference>
<keyword evidence="4 9" id="KW-1133">Transmembrane helix</keyword>
<evidence type="ECO:0000256" key="6">
    <source>
        <dbReference type="ARBA" id="ARBA00023136"/>
    </source>
</evidence>
<dbReference type="EMBL" id="CAJNRE010015768">
    <property type="protein sequence ID" value="CAF2140798.1"/>
    <property type="molecule type" value="Genomic_DNA"/>
</dbReference>
<keyword evidence="2" id="KW-1003">Cell membrane</keyword>
<evidence type="ECO:0000256" key="7">
    <source>
        <dbReference type="ARBA" id="ARBA00023170"/>
    </source>
</evidence>
<feature type="transmembrane region" description="Helical" evidence="9">
    <location>
        <begin position="226"/>
        <end position="253"/>
    </location>
</feature>
<name>A0A815B9R3_9BILA</name>
<dbReference type="Proteomes" id="UP000681967">
    <property type="component" value="Unassembled WGS sequence"/>
</dbReference>
<feature type="transmembrane region" description="Helical" evidence="9">
    <location>
        <begin position="15"/>
        <end position="35"/>
    </location>
</feature>
<feature type="transmembrane region" description="Helical" evidence="9">
    <location>
        <begin position="86"/>
        <end position="108"/>
    </location>
</feature>
<dbReference type="GO" id="GO:0005886">
    <property type="term" value="C:plasma membrane"/>
    <property type="evidence" value="ECO:0007669"/>
    <property type="project" value="UniProtKB-SubCell"/>
</dbReference>
<dbReference type="EMBL" id="CAJOBH010000009">
    <property type="protein sequence ID" value="CAF3746984.1"/>
    <property type="molecule type" value="Genomic_DNA"/>
</dbReference>
<reference evidence="11" key="1">
    <citation type="submission" date="2021-02" db="EMBL/GenBank/DDBJ databases">
        <authorList>
            <person name="Nowell W R."/>
        </authorList>
    </citation>
    <scope>NUCLEOTIDE SEQUENCE</scope>
</reference>
<organism evidence="11 17">
    <name type="scientific">Rotaria magnacalcarata</name>
    <dbReference type="NCBI Taxonomy" id="392030"/>
    <lineage>
        <taxon>Eukaryota</taxon>
        <taxon>Metazoa</taxon>
        <taxon>Spiralia</taxon>
        <taxon>Gnathifera</taxon>
        <taxon>Rotifera</taxon>
        <taxon>Eurotatoria</taxon>
        <taxon>Bdelloidea</taxon>
        <taxon>Philodinida</taxon>
        <taxon>Philodinidae</taxon>
        <taxon>Rotaria</taxon>
    </lineage>
</organism>
<gene>
    <name evidence="14" type="ORF">BYL167_LOCUS117</name>
    <name evidence="11" type="ORF">CJN711_LOCUS15461</name>
    <name evidence="15" type="ORF">GIL414_LOCUS143</name>
    <name evidence="12" type="ORF">KQP761_LOCUS29393</name>
    <name evidence="13" type="ORF">MBJ925_LOCUS29480</name>
    <name evidence="16" type="ORF">SMN809_LOCUS34430</name>
</gene>
<evidence type="ECO:0000313" key="13">
    <source>
        <dbReference type="EMBL" id="CAF2140798.1"/>
    </source>
</evidence>
<dbReference type="Pfam" id="PF00001">
    <property type="entry name" value="7tm_1"/>
    <property type="match status" value="1"/>
</dbReference>